<feature type="domain" description="NACHT-NTPase and P-loop NTPases N-terminal" evidence="1">
    <location>
        <begin position="10"/>
        <end position="130"/>
    </location>
</feature>
<dbReference type="InterPro" id="IPR027417">
    <property type="entry name" value="P-loop_NTPase"/>
</dbReference>
<dbReference type="Pfam" id="PF17107">
    <property type="entry name" value="SesA"/>
    <property type="match status" value="1"/>
</dbReference>
<organism evidence="2 3">
    <name type="scientific">Fusarium beomiforme</name>
    <dbReference type="NCBI Taxonomy" id="44412"/>
    <lineage>
        <taxon>Eukaryota</taxon>
        <taxon>Fungi</taxon>
        <taxon>Dikarya</taxon>
        <taxon>Ascomycota</taxon>
        <taxon>Pezizomycotina</taxon>
        <taxon>Sordariomycetes</taxon>
        <taxon>Hypocreomycetidae</taxon>
        <taxon>Hypocreales</taxon>
        <taxon>Nectriaceae</taxon>
        <taxon>Fusarium</taxon>
        <taxon>Fusarium burgessii species complex</taxon>
    </lineage>
</organism>
<dbReference type="SUPFAM" id="SSF52540">
    <property type="entry name" value="P-loop containing nucleoside triphosphate hydrolases"/>
    <property type="match status" value="1"/>
</dbReference>
<keyword evidence="3" id="KW-1185">Reference proteome</keyword>
<dbReference type="SUPFAM" id="SSF48452">
    <property type="entry name" value="TPR-like"/>
    <property type="match status" value="3"/>
</dbReference>
<evidence type="ECO:0000313" key="2">
    <source>
        <dbReference type="EMBL" id="KAF4333419.1"/>
    </source>
</evidence>
<reference evidence="2" key="2">
    <citation type="submission" date="2020-02" db="EMBL/GenBank/DDBJ databases">
        <title>Identification and distribution of gene clusters putatively required for synthesis of sphingolipid metabolism inhibitors in phylogenetically diverse species of the filamentous fungus Fusarium.</title>
        <authorList>
            <person name="Kim H.-S."/>
            <person name="Busman M."/>
            <person name="Brown D.W."/>
            <person name="Divon H."/>
            <person name="Uhlig S."/>
            <person name="Proctor R.H."/>
        </authorList>
    </citation>
    <scope>NUCLEOTIDE SEQUENCE</scope>
    <source>
        <strain evidence="2">NRRL 25174</strain>
    </source>
</reference>
<gene>
    <name evidence="2" type="ORF">FBEOM_12765</name>
</gene>
<dbReference type="InterPro" id="IPR011990">
    <property type="entry name" value="TPR-like_helical_dom_sf"/>
</dbReference>
<dbReference type="NCBIfam" id="NF040586">
    <property type="entry name" value="FxSxx_TPR"/>
    <property type="match status" value="1"/>
</dbReference>
<dbReference type="InterPro" id="IPR053137">
    <property type="entry name" value="NLR-like"/>
</dbReference>
<evidence type="ECO:0000259" key="1">
    <source>
        <dbReference type="Pfam" id="PF17107"/>
    </source>
</evidence>
<dbReference type="OrthoDB" id="5986190at2759"/>
<dbReference type="EMBL" id="PVQB02000843">
    <property type="protein sequence ID" value="KAF4333419.1"/>
    <property type="molecule type" value="Genomic_DNA"/>
</dbReference>
<sequence>MPAIEIPNQIAGLIRVTEDIIEAYEAIKGLRGLPEAFHEVNKWLPLIEQTLREIKSPGRQVTSADDAKALETPLKSCEDKADKLLEIFQKIASKSKDEYVPSVYRAIAIKLGKHRVETLMDAILKDLEVLIAHRAFEAVTQKQVEPLAMARKELAKVLPSLPDTDLDEQPGSAIQYGDGNRQYNSFGLGTQKNVDGNYFEAKGDQNFVFQRIKHVHTQSSALKVLRVIPLPRNEDITDRAYIFAQLETLLPPTPEHQSAALHGLGGSGLTNNQRKTQVALEYAYRRCYDPACSVFWVHAANETAFTQDYKMIARRFGLADSLDGEDLLTAVRDRIESRSRWLLILDNADDLALFGVAARTSPDASRGQGEESTGGTASVYDYVPRGATGTVLWTSRDGRIVGTLVGAQRGIPVCRMSSEEAVVLLGRSRNEEVGDEEADEARELLGDLQWLPLAISQAGAYMRTTSTTIQEYLSRLAEGKERWRVLKKTEFDRYRRNVPNSVLETWSISIERIRLDNDMAYKILHIIAYVSNQNIPFGIMLAAGLFGDEGQKTASGEDEDRENEDQVVEAVARLREFAFLGLRREGGMRRYEMHKLVQEATRYGLSARSPNDRVYFSRAALQIVATLFPEPERERWAECEEYVAHAVQVGEWGEICKREVEVSELLTRVSDYLYDRGRWREREPVDERVYELRKRVLGEEDRHTMRSMAELATTYHNLGRYDKAEQIKIKVLDLRRQVLGEMHPDTISSMASLVMTYDSQGRYDEVERIKVKVLDLRRQVLGETHPDTIGSMACLAATYHTQGRYDEAEQIKIKVLDLGRQVLGETHPDTIWIMASLATTYHSQGRYDEAEQIKIKVLDLRRQVLGEMHPDTISSMASLATTYHSQGRYDEAEQIKIKVLDLRRQVLGEMHPDMISSMASLATTYHSQGRYDEAEQIKIKVLDLRRQVLGNKHPGSLQAMHNLAITWNSRGRRDDAICLMEECLQLRRSVLGPEHPFTKDSDRTLNCWETG</sequence>
<dbReference type="AlphaFoldDB" id="A0A9P5DSQ8"/>
<dbReference type="Proteomes" id="UP000730481">
    <property type="component" value="Unassembled WGS sequence"/>
</dbReference>
<dbReference type="InterPro" id="IPR019734">
    <property type="entry name" value="TPR_rpt"/>
</dbReference>
<proteinExistence type="predicted"/>
<dbReference type="SMART" id="SM00028">
    <property type="entry name" value="TPR"/>
    <property type="match status" value="6"/>
</dbReference>
<dbReference type="PANTHER" id="PTHR46082">
    <property type="entry name" value="ATP/GTP-BINDING PROTEIN-RELATED"/>
    <property type="match status" value="1"/>
</dbReference>
<protein>
    <submittedName>
        <fullName evidence="2">N-terminal acetyltransferase A auxiliary subunit</fullName>
    </submittedName>
</protein>
<dbReference type="Gene3D" id="3.40.50.300">
    <property type="entry name" value="P-loop containing nucleotide triphosphate hydrolases"/>
    <property type="match status" value="1"/>
</dbReference>
<dbReference type="Pfam" id="PF13424">
    <property type="entry name" value="TPR_12"/>
    <property type="match status" value="3"/>
</dbReference>
<comment type="caution">
    <text evidence="2">The sequence shown here is derived from an EMBL/GenBank/DDBJ whole genome shotgun (WGS) entry which is preliminary data.</text>
</comment>
<reference evidence="2" key="1">
    <citation type="journal article" date="2017" name="Mycologia">
        <title>Fusarium algeriense, sp. nov., a novel toxigenic crown rot pathogen of durum wheat from Algeria is nested in the Fusarium burgessii species complex.</title>
        <authorList>
            <person name="Laraba I."/>
            <person name="Keddad A."/>
            <person name="Boureghda H."/>
            <person name="Abdallah N."/>
            <person name="Vaughan M.M."/>
            <person name="Proctor R.H."/>
            <person name="Busman M."/>
            <person name="O'Donnell K."/>
        </authorList>
    </citation>
    <scope>NUCLEOTIDE SEQUENCE</scope>
    <source>
        <strain evidence="2">NRRL 25174</strain>
    </source>
</reference>
<dbReference type="PANTHER" id="PTHR46082:SF6">
    <property type="entry name" value="AAA+ ATPASE DOMAIN-CONTAINING PROTEIN-RELATED"/>
    <property type="match status" value="1"/>
</dbReference>
<accession>A0A9P5DSQ8</accession>
<name>A0A9P5DSQ8_9HYPO</name>
<dbReference type="Gene3D" id="1.25.40.10">
    <property type="entry name" value="Tetratricopeptide repeat domain"/>
    <property type="match status" value="2"/>
</dbReference>
<dbReference type="Pfam" id="PF13374">
    <property type="entry name" value="TPR_10"/>
    <property type="match status" value="2"/>
</dbReference>
<dbReference type="InterPro" id="IPR031352">
    <property type="entry name" value="SesA"/>
</dbReference>
<evidence type="ECO:0000313" key="3">
    <source>
        <dbReference type="Proteomes" id="UP000730481"/>
    </source>
</evidence>